<comment type="caution">
    <text evidence="2">The sequence shown here is derived from an EMBL/GenBank/DDBJ whole genome shotgun (WGS) entry which is preliminary data.</text>
</comment>
<accession>A0A9D1EQM2</accession>
<evidence type="ECO:0000313" key="2">
    <source>
        <dbReference type="EMBL" id="HIS30059.1"/>
    </source>
</evidence>
<organism evidence="2 3">
    <name type="scientific">Candidatus Limivivens intestinipullorum</name>
    <dbReference type="NCBI Taxonomy" id="2840858"/>
    <lineage>
        <taxon>Bacteria</taxon>
        <taxon>Bacillati</taxon>
        <taxon>Bacillota</taxon>
        <taxon>Clostridia</taxon>
        <taxon>Lachnospirales</taxon>
        <taxon>Lachnospiraceae</taxon>
        <taxon>Lachnospiraceae incertae sedis</taxon>
        <taxon>Candidatus Limivivens</taxon>
    </lineage>
</organism>
<sequence>MRKKKRQVTLNIRLLGIQLLTLLPVFLLLIFVSYSMLRNLSGQIYDIRENEMNVVISRFDNEVHNIKADLSGLVEQYRGRMMGFRQDMGLMRFNELGYQCFIVNYRVDPYTLTESGLDMARAVRYARSNAEK</sequence>
<dbReference type="EMBL" id="DVIQ01000004">
    <property type="protein sequence ID" value="HIS30059.1"/>
    <property type="molecule type" value="Genomic_DNA"/>
</dbReference>
<feature type="transmembrane region" description="Helical" evidence="1">
    <location>
        <begin position="12"/>
        <end position="37"/>
    </location>
</feature>
<dbReference type="Proteomes" id="UP000823935">
    <property type="component" value="Unassembled WGS sequence"/>
</dbReference>
<reference evidence="2" key="1">
    <citation type="submission" date="2020-10" db="EMBL/GenBank/DDBJ databases">
        <authorList>
            <person name="Gilroy R."/>
        </authorList>
    </citation>
    <scope>NUCLEOTIDE SEQUENCE</scope>
    <source>
        <strain evidence="2">CHK190-19873</strain>
    </source>
</reference>
<evidence type="ECO:0000256" key="1">
    <source>
        <dbReference type="SAM" id="Phobius"/>
    </source>
</evidence>
<reference evidence="2" key="2">
    <citation type="journal article" date="2021" name="PeerJ">
        <title>Extensive microbial diversity within the chicken gut microbiome revealed by metagenomics and culture.</title>
        <authorList>
            <person name="Gilroy R."/>
            <person name="Ravi A."/>
            <person name="Getino M."/>
            <person name="Pursley I."/>
            <person name="Horton D.L."/>
            <person name="Alikhan N.F."/>
            <person name="Baker D."/>
            <person name="Gharbi K."/>
            <person name="Hall N."/>
            <person name="Watson M."/>
            <person name="Adriaenssens E.M."/>
            <person name="Foster-Nyarko E."/>
            <person name="Jarju S."/>
            <person name="Secka A."/>
            <person name="Antonio M."/>
            <person name="Oren A."/>
            <person name="Chaudhuri R.R."/>
            <person name="La Ragione R."/>
            <person name="Hildebrand F."/>
            <person name="Pallen M.J."/>
        </authorList>
    </citation>
    <scope>NUCLEOTIDE SEQUENCE</scope>
    <source>
        <strain evidence="2">CHK190-19873</strain>
    </source>
</reference>
<name>A0A9D1EQM2_9FIRM</name>
<keyword evidence="1" id="KW-0472">Membrane</keyword>
<protein>
    <submittedName>
        <fullName evidence="2">Uncharacterized protein</fullName>
    </submittedName>
</protein>
<keyword evidence="1" id="KW-1133">Transmembrane helix</keyword>
<dbReference type="AlphaFoldDB" id="A0A9D1EQM2"/>
<proteinExistence type="predicted"/>
<keyword evidence="1" id="KW-0812">Transmembrane</keyword>
<gene>
    <name evidence="2" type="ORF">IAB44_00685</name>
</gene>
<evidence type="ECO:0000313" key="3">
    <source>
        <dbReference type="Proteomes" id="UP000823935"/>
    </source>
</evidence>